<dbReference type="Proteomes" id="UP000676565">
    <property type="component" value="Unassembled WGS sequence"/>
</dbReference>
<protein>
    <submittedName>
        <fullName evidence="2">Bifunctional phosphopantothenoylcysteine decarboxylase/phosphopantothenate synthase</fullName>
    </submittedName>
</protein>
<feature type="domain" description="DNA/pantothenate metabolism flavoprotein C-terminal" evidence="1">
    <location>
        <begin position="2"/>
        <end position="191"/>
    </location>
</feature>
<dbReference type="Gene3D" id="3.40.50.10300">
    <property type="entry name" value="CoaB-like"/>
    <property type="match status" value="1"/>
</dbReference>
<evidence type="ECO:0000313" key="2">
    <source>
        <dbReference type="EMBL" id="MBP3960083.1"/>
    </source>
</evidence>
<reference evidence="2 3" key="1">
    <citation type="submission" date="2021-04" db="EMBL/GenBank/DDBJ databases">
        <authorList>
            <person name="Ivanova A."/>
        </authorList>
    </citation>
    <scope>NUCLEOTIDE SEQUENCE [LARGE SCALE GENOMIC DNA]</scope>
    <source>
        <strain evidence="2 3">G18</strain>
    </source>
</reference>
<accession>A0ABS5C282</accession>
<proteinExistence type="predicted"/>
<evidence type="ECO:0000313" key="3">
    <source>
        <dbReference type="Proteomes" id="UP000676565"/>
    </source>
</evidence>
<dbReference type="RefSeq" id="WP_210661109.1">
    <property type="nucleotide sequence ID" value="NZ_JAGKQQ010000001.1"/>
</dbReference>
<dbReference type="SUPFAM" id="SSF102645">
    <property type="entry name" value="CoaB-like"/>
    <property type="match status" value="1"/>
</dbReference>
<dbReference type="Pfam" id="PF04127">
    <property type="entry name" value="DFP"/>
    <property type="match status" value="1"/>
</dbReference>
<sequence>MNILVTAGNTQTPVDRVRCITNIFSGRTGAQVTASAFDRGHTVTLLTSHPEVLSAIPATRERVAPQWCVRAYRTFDDLDALMKAEIRTGSYDVVIHAAAVSDYHVAGVFTHRDGQFEDATAGKVKSSHPELWLKLTPAPKLIDKVRAEWEFAGKLVKFKLEVGVSPAELEEIAERSRVHSRADLMVANTLEGMHDWALIGAGPNRYQHVARAELAAHLLAAVESLPQSANDSVTV</sequence>
<organism evidence="2 3">
    <name type="scientific">Gemmata palustris</name>
    <dbReference type="NCBI Taxonomy" id="2822762"/>
    <lineage>
        <taxon>Bacteria</taxon>
        <taxon>Pseudomonadati</taxon>
        <taxon>Planctomycetota</taxon>
        <taxon>Planctomycetia</taxon>
        <taxon>Gemmatales</taxon>
        <taxon>Gemmataceae</taxon>
        <taxon>Gemmata</taxon>
    </lineage>
</organism>
<name>A0ABS5C282_9BACT</name>
<gene>
    <name evidence="2" type="ORF">J8F10_33065</name>
</gene>
<dbReference type="InterPro" id="IPR007085">
    <property type="entry name" value="DNA/pantothenate-metab_flavo_C"/>
</dbReference>
<keyword evidence="3" id="KW-1185">Reference proteome</keyword>
<dbReference type="EMBL" id="JAGKQQ010000001">
    <property type="protein sequence ID" value="MBP3960083.1"/>
    <property type="molecule type" value="Genomic_DNA"/>
</dbReference>
<dbReference type="InterPro" id="IPR035929">
    <property type="entry name" value="CoaB-like_sf"/>
</dbReference>
<evidence type="ECO:0000259" key="1">
    <source>
        <dbReference type="Pfam" id="PF04127"/>
    </source>
</evidence>
<comment type="caution">
    <text evidence="2">The sequence shown here is derived from an EMBL/GenBank/DDBJ whole genome shotgun (WGS) entry which is preliminary data.</text>
</comment>